<dbReference type="Pfam" id="PF19300">
    <property type="entry name" value="BPD_transp_1_N"/>
    <property type="match status" value="1"/>
</dbReference>
<reference evidence="10" key="1">
    <citation type="submission" date="2016-10" db="EMBL/GenBank/DDBJ databases">
        <authorList>
            <person name="Varghese N."/>
            <person name="Submissions S."/>
        </authorList>
    </citation>
    <scope>NUCLEOTIDE SEQUENCE [LARGE SCALE GENOMIC DNA]</scope>
    <source>
        <strain evidence="10">DSM 13490</strain>
    </source>
</reference>
<dbReference type="InterPro" id="IPR045621">
    <property type="entry name" value="BPD_transp_1_N"/>
</dbReference>
<gene>
    <name evidence="9" type="ORF">SAMN03080603_01264</name>
</gene>
<evidence type="ECO:0000313" key="10">
    <source>
        <dbReference type="Proteomes" id="UP000199266"/>
    </source>
</evidence>
<evidence type="ECO:0000256" key="4">
    <source>
        <dbReference type="ARBA" id="ARBA00022692"/>
    </source>
</evidence>
<keyword evidence="6 7" id="KW-0472">Membrane</keyword>
<evidence type="ECO:0000256" key="5">
    <source>
        <dbReference type="ARBA" id="ARBA00022989"/>
    </source>
</evidence>
<dbReference type="Gene3D" id="1.10.3720.10">
    <property type="entry name" value="MetI-like"/>
    <property type="match status" value="1"/>
</dbReference>
<keyword evidence="10" id="KW-1185">Reference proteome</keyword>
<dbReference type="SUPFAM" id="SSF161098">
    <property type="entry name" value="MetI-like"/>
    <property type="match status" value="1"/>
</dbReference>
<evidence type="ECO:0000256" key="3">
    <source>
        <dbReference type="ARBA" id="ARBA00022475"/>
    </source>
</evidence>
<keyword evidence="5 7" id="KW-1133">Transmembrane helix</keyword>
<dbReference type="Pfam" id="PF00528">
    <property type="entry name" value="BPD_transp_1"/>
    <property type="match status" value="1"/>
</dbReference>
<feature type="transmembrane region" description="Helical" evidence="7">
    <location>
        <begin position="133"/>
        <end position="166"/>
    </location>
</feature>
<dbReference type="AlphaFoldDB" id="A0A1H3FW70"/>
<dbReference type="CDD" id="cd06261">
    <property type="entry name" value="TM_PBP2"/>
    <property type="match status" value="1"/>
</dbReference>
<feature type="domain" description="ABC transmembrane type-1" evidence="8">
    <location>
        <begin position="97"/>
        <end position="308"/>
    </location>
</feature>
<keyword evidence="3" id="KW-1003">Cell membrane</keyword>
<feature type="transmembrane region" description="Helical" evidence="7">
    <location>
        <begin position="101"/>
        <end position="121"/>
    </location>
</feature>
<accession>A0A1H3FW70</accession>
<organism evidence="9 10">
    <name type="scientific">Acetomicrobium thermoterrenum DSM 13490</name>
    <dbReference type="NCBI Taxonomy" id="1120987"/>
    <lineage>
        <taxon>Bacteria</taxon>
        <taxon>Thermotogati</taxon>
        <taxon>Synergistota</taxon>
        <taxon>Synergistia</taxon>
        <taxon>Synergistales</taxon>
        <taxon>Acetomicrobiaceae</taxon>
        <taxon>Acetomicrobium</taxon>
    </lineage>
</organism>
<dbReference type="InterPro" id="IPR000515">
    <property type="entry name" value="MetI-like"/>
</dbReference>
<evidence type="ECO:0000256" key="2">
    <source>
        <dbReference type="ARBA" id="ARBA00022448"/>
    </source>
</evidence>
<feature type="transmembrane region" description="Helical" evidence="7">
    <location>
        <begin position="292"/>
        <end position="315"/>
    </location>
</feature>
<dbReference type="PROSITE" id="PS50928">
    <property type="entry name" value="ABC_TM1"/>
    <property type="match status" value="1"/>
</dbReference>
<sequence>MKSGNYWMRRIFTSLLVIVIVLSLNFFLFRLMPGDPTSTLLDPRFSPEAKEELLKSYGLDKPLFQQFLLYVKQMLSFKFGLSFLSQKPVWQELAERLPNTLALLLPSLFLSAVLGTFLGVMAAKGRGKFSEKIVLMSGAVSFSFPSFFVQLVLLLLFAHVLPLFPLRGSASIPPPVGFWNLLGDKVWHMALPVLSLVLIGFGSWALYVRNLMVKTLGEDFVLLARAKGLREGQILWGHAFRTALPPIITIFFLSLPGVISGAVITETVFSLHGVGKFLLEAVSGHDYPAAGAAFYLLALITVICNLLADVAYALVDPRISFRKVRR</sequence>
<feature type="transmembrane region" description="Helical" evidence="7">
    <location>
        <begin position="186"/>
        <end position="207"/>
    </location>
</feature>
<protein>
    <submittedName>
        <fullName evidence="9">Peptide/nickel transport system permease protein</fullName>
    </submittedName>
</protein>
<feature type="transmembrane region" description="Helical" evidence="7">
    <location>
        <begin position="12"/>
        <end position="32"/>
    </location>
</feature>
<comment type="subcellular location">
    <subcellularLocation>
        <location evidence="1 7">Cell membrane</location>
        <topology evidence="1 7">Multi-pass membrane protein</topology>
    </subcellularLocation>
</comment>
<name>A0A1H3FW70_9BACT</name>
<dbReference type="Proteomes" id="UP000199266">
    <property type="component" value="Unassembled WGS sequence"/>
</dbReference>
<dbReference type="EMBL" id="FNPD01000006">
    <property type="protein sequence ID" value="SDX94608.1"/>
    <property type="molecule type" value="Genomic_DNA"/>
</dbReference>
<feature type="transmembrane region" description="Helical" evidence="7">
    <location>
        <begin position="250"/>
        <end position="272"/>
    </location>
</feature>
<dbReference type="GO" id="GO:0055085">
    <property type="term" value="P:transmembrane transport"/>
    <property type="evidence" value="ECO:0007669"/>
    <property type="project" value="InterPro"/>
</dbReference>
<evidence type="ECO:0000259" key="8">
    <source>
        <dbReference type="PROSITE" id="PS50928"/>
    </source>
</evidence>
<keyword evidence="4 7" id="KW-0812">Transmembrane</keyword>
<proteinExistence type="inferred from homology"/>
<dbReference type="PANTHER" id="PTHR43163:SF6">
    <property type="entry name" value="DIPEPTIDE TRANSPORT SYSTEM PERMEASE PROTEIN DPPB-RELATED"/>
    <property type="match status" value="1"/>
</dbReference>
<evidence type="ECO:0000256" key="6">
    <source>
        <dbReference type="ARBA" id="ARBA00023136"/>
    </source>
</evidence>
<comment type="similarity">
    <text evidence="7">Belongs to the binding-protein-dependent transport system permease family.</text>
</comment>
<evidence type="ECO:0000313" key="9">
    <source>
        <dbReference type="EMBL" id="SDX94608.1"/>
    </source>
</evidence>
<keyword evidence="2 7" id="KW-0813">Transport</keyword>
<dbReference type="InterPro" id="IPR035906">
    <property type="entry name" value="MetI-like_sf"/>
</dbReference>
<dbReference type="PANTHER" id="PTHR43163">
    <property type="entry name" value="DIPEPTIDE TRANSPORT SYSTEM PERMEASE PROTEIN DPPB-RELATED"/>
    <property type="match status" value="1"/>
</dbReference>
<evidence type="ECO:0000256" key="7">
    <source>
        <dbReference type="RuleBase" id="RU363032"/>
    </source>
</evidence>
<dbReference type="GO" id="GO:0005886">
    <property type="term" value="C:plasma membrane"/>
    <property type="evidence" value="ECO:0007669"/>
    <property type="project" value="UniProtKB-SubCell"/>
</dbReference>
<evidence type="ECO:0000256" key="1">
    <source>
        <dbReference type="ARBA" id="ARBA00004651"/>
    </source>
</evidence>